<protein>
    <submittedName>
        <fullName evidence="2">Uncharacterized protein</fullName>
    </submittedName>
</protein>
<proteinExistence type="predicted"/>
<dbReference type="Proteomes" id="UP000568664">
    <property type="component" value="Unassembled WGS sequence"/>
</dbReference>
<dbReference type="EMBL" id="JABBXH010000002">
    <property type="protein sequence ID" value="NMP31359.1"/>
    <property type="molecule type" value="Genomic_DNA"/>
</dbReference>
<gene>
    <name evidence="2" type="ORF">HII17_07280</name>
</gene>
<feature type="signal peptide" evidence="1">
    <location>
        <begin position="1"/>
        <end position="22"/>
    </location>
</feature>
<sequence length="270" mass="30046">MKVNLPSTIAALALLQLASANAQTTDAIDDNQAAPTTEQAQKVDAVEPLAEELQEQEAVAEDAYQEIDIAPQETELGIDNVESVEEVVEDVIEETTESLDDESLEETIAPVEEEALEEQSIDELAESEPVLVDEISDEEYSEEATKLEDTLSDLSGEEALGNDDEFNPNAYNFERPIPQEGDVYIPVLDDAKVFAEFIDSMPAVVNFYTYATEDDVIAFYTENYGEPVEQERKRGRLTVIYYLEDIATRVVISEQDDYRQVDVLQESAGL</sequence>
<evidence type="ECO:0000256" key="1">
    <source>
        <dbReference type="SAM" id="SignalP"/>
    </source>
</evidence>
<accession>A0A7Y0LBA1</accession>
<evidence type="ECO:0000313" key="3">
    <source>
        <dbReference type="Proteomes" id="UP000568664"/>
    </source>
</evidence>
<comment type="caution">
    <text evidence="2">The sequence shown here is derived from an EMBL/GenBank/DDBJ whole genome shotgun (WGS) entry which is preliminary data.</text>
</comment>
<keyword evidence="1" id="KW-0732">Signal</keyword>
<dbReference type="RefSeq" id="WP_169074679.1">
    <property type="nucleotide sequence ID" value="NZ_JABBXH010000002.1"/>
</dbReference>
<reference evidence="2 3" key="1">
    <citation type="submission" date="2020-04" db="EMBL/GenBank/DDBJ databases">
        <title>Thalassotalea sp. M1531, isolated from the surface of marine red alga.</title>
        <authorList>
            <person name="Pang L."/>
            <person name="Lu D.-C."/>
        </authorList>
    </citation>
    <scope>NUCLEOTIDE SEQUENCE [LARGE SCALE GENOMIC DNA]</scope>
    <source>
        <strain evidence="2 3">M1531</strain>
    </source>
</reference>
<feature type="chain" id="PRO_5030830560" evidence="1">
    <location>
        <begin position="23"/>
        <end position="270"/>
    </location>
</feature>
<evidence type="ECO:0000313" key="2">
    <source>
        <dbReference type="EMBL" id="NMP31359.1"/>
    </source>
</evidence>
<name>A0A7Y0LBA1_9GAMM</name>
<dbReference type="AlphaFoldDB" id="A0A7Y0LBA1"/>
<organism evidence="2 3">
    <name type="scientific">Thalassotalea algicola</name>
    <dbReference type="NCBI Taxonomy" id="2716224"/>
    <lineage>
        <taxon>Bacteria</taxon>
        <taxon>Pseudomonadati</taxon>
        <taxon>Pseudomonadota</taxon>
        <taxon>Gammaproteobacteria</taxon>
        <taxon>Alteromonadales</taxon>
        <taxon>Colwelliaceae</taxon>
        <taxon>Thalassotalea</taxon>
    </lineage>
</organism>
<keyword evidence="3" id="KW-1185">Reference proteome</keyword>